<evidence type="ECO:0008006" key="3">
    <source>
        <dbReference type="Google" id="ProtNLM"/>
    </source>
</evidence>
<feature type="transmembrane region" description="Helical" evidence="1">
    <location>
        <begin position="30"/>
        <end position="49"/>
    </location>
</feature>
<evidence type="ECO:0000256" key="1">
    <source>
        <dbReference type="SAM" id="Phobius"/>
    </source>
</evidence>
<keyword evidence="1" id="KW-0812">Transmembrane</keyword>
<dbReference type="EMBL" id="UOFG01000005">
    <property type="protein sequence ID" value="VAW57905.1"/>
    <property type="molecule type" value="Genomic_DNA"/>
</dbReference>
<gene>
    <name evidence="2" type="ORF">MNBD_GAMMA11-749</name>
</gene>
<accession>A0A3B0WPK0</accession>
<evidence type="ECO:0000313" key="2">
    <source>
        <dbReference type="EMBL" id="VAW57905.1"/>
    </source>
</evidence>
<dbReference type="AlphaFoldDB" id="A0A3B0WPK0"/>
<keyword evidence="1" id="KW-1133">Transmembrane helix</keyword>
<reference evidence="2" key="1">
    <citation type="submission" date="2018-06" db="EMBL/GenBank/DDBJ databases">
        <authorList>
            <person name="Zhirakovskaya E."/>
        </authorList>
    </citation>
    <scope>NUCLEOTIDE SEQUENCE</scope>
</reference>
<name>A0A3B0WPK0_9ZZZZ</name>
<protein>
    <recommendedName>
        <fullName evidence="3">Lipoprotein</fullName>
    </recommendedName>
</protein>
<organism evidence="2">
    <name type="scientific">hydrothermal vent metagenome</name>
    <dbReference type="NCBI Taxonomy" id="652676"/>
    <lineage>
        <taxon>unclassified sequences</taxon>
        <taxon>metagenomes</taxon>
        <taxon>ecological metagenomes</taxon>
    </lineage>
</organism>
<dbReference type="PROSITE" id="PS51257">
    <property type="entry name" value="PROKAR_LIPOPROTEIN"/>
    <property type="match status" value="1"/>
</dbReference>
<feature type="transmembrane region" description="Helical" evidence="1">
    <location>
        <begin position="86"/>
        <end position="106"/>
    </location>
</feature>
<keyword evidence="1" id="KW-0472">Membrane</keyword>
<sequence length="107" mass="11801">MKYLALALALILTLTLTACGGDGPKDLCSIYIVLMIIGAIGYPIIMSALSEMRRSKFQKLQTRLSESGLSPLEQNRASVKHFEQWANIKAVIILLISVLLLVSLLVW</sequence>
<proteinExistence type="predicted"/>